<feature type="compositionally biased region" description="Acidic residues" evidence="7">
    <location>
        <begin position="370"/>
        <end position="383"/>
    </location>
</feature>
<dbReference type="Pfam" id="PF00684">
    <property type="entry name" value="DnaJ_CXXCXGXG"/>
    <property type="match status" value="1"/>
</dbReference>
<dbReference type="AlphaFoldDB" id="A0A8H3A1W9"/>
<evidence type="ECO:0000256" key="8">
    <source>
        <dbReference type="SAM" id="SignalP"/>
    </source>
</evidence>
<feature type="compositionally biased region" description="Basic and acidic residues" evidence="7">
    <location>
        <begin position="408"/>
        <end position="417"/>
    </location>
</feature>
<dbReference type="InterPro" id="IPR036410">
    <property type="entry name" value="HSP_DnaJ_Cys-rich_dom_sf"/>
</dbReference>
<feature type="domain" description="J" evidence="9">
    <location>
        <begin position="25"/>
        <end position="89"/>
    </location>
</feature>
<evidence type="ECO:0000256" key="5">
    <source>
        <dbReference type="ARBA" id="ARBA00023186"/>
    </source>
</evidence>
<keyword evidence="1 6" id="KW-0479">Metal-binding</keyword>
<dbReference type="HAMAP" id="MF_01152">
    <property type="entry name" value="DnaJ"/>
    <property type="match status" value="1"/>
</dbReference>
<dbReference type="SUPFAM" id="SSF57938">
    <property type="entry name" value="DnaJ/Hsp40 cysteine-rich domain"/>
    <property type="match status" value="1"/>
</dbReference>
<comment type="caution">
    <text evidence="11">The sequence shown here is derived from an EMBL/GenBank/DDBJ whole genome shotgun (WGS) entry which is preliminary data.</text>
</comment>
<evidence type="ECO:0000259" key="10">
    <source>
        <dbReference type="PROSITE" id="PS51188"/>
    </source>
</evidence>
<evidence type="ECO:0000313" key="11">
    <source>
        <dbReference type="EMBL" id="CAE6379799.1"/>
    </source>
</evidence>
<accession>A0A8H3A1W9</accession>
<dbReference type="SUPFAM" id="SSF46565">
    <property type="entry name" value="Chaperone J-domain"/>
    <property type="match status" value="1"/>
</dbReference>
<dbReference type="SMART" id="SM00271">
    <property type="entry name" value="DnaJ"/>
    <property type="match status" value="1"/>
</dbReference>
<dbReference type="InterPro" id="IPR001623">
    <property type="entry name" value="DnaJ_domain"/>
</dbReference>
<dbReference type="GO" id="GO:0005524">
    <property type="term" value="F:ATP binding"/>
    <property type="evidence" value="ECO:0007669"/>
    <property type="project" value="InterPro"/>
</dbReference>
<evidence type="ECO:0000256" key="3">
    <source>
        <dbReference type="ARBA" id="ARBA00022771"/>
    </source>
</evidence>
<organism evidence="11 12">
    <name type="scientific">Rhizoctonia solani</name>
    <dbReference type="NCBI Taxonomy" id="456999"/>
    <lineage>
        <taxon>Eukaryota</taxon>
        <taxon>Fungi</taxon>
        <taxon>Dikarya</taxon>
        <taxon>Basidiomycota</taxon>
        <taxon>Agaricomycotina</taxon>
        <taxon>Agaricomycetes</taxon>
        <taxon>Cantharellales</taxon>
        <taxon>Ceratobasidiaceae</taxon>
        <taxon>Rhizoctonia</taxon>
    </lineage>
</organism>
<dbReference type="PRINTS" id="PR00625">
    <property type="entry name" value="JDOMAIN"/>
</dbReference>
<keyword evidence="5" id="KW-0143">Chaperone</keyword>
<dbReference type="InterPro" id="IPR044713">
    <property type="entry name" value="DNJA1/2-like"/>
</dbReference>
<dbReference type="GO" id="GO:0030544">
    <property type="term" value="F:Hsp70 protein binding"/>
    <property type="evidence" value="ECO:0007669"/>
    <property type="project" value="InterPro"/>
</dbReference>
<dbReference type="InterPro" id="IPR036869">
    <property type="entry name" value="J_dom_sf"/>
</dbReference>
<dbReference type="FunFam" id="2.60.260.20:FF:000013">
    <property type="entry name" value="DnaJ subfamily B member 11"/>
    <property type="match status" value="1"/>
</dbReference>
<evidence type="ECO:0008006" key="13">
    <source>
        <dbReference type="Google" id="ProtNLM"/>
    </source>
</evidence>
<dbReference type="Gene3D" id="1.10.287.110">
    <property type="entry name" value="DnaJ domain"/>
    <property type="match status" value="1"/>
</dbReference>
<dbReference type="PANTHER" id="PTHR43888">
    <property type="entry name" value="DNAJ-LIKE-2, ISOFORM A-RELATED"/>
    <property type="match status" value="1"/>
</dbReference>
<dbReference type="InterPro" id="IPR008971">
    <property type="entry name" value="HSP40/DnaJ_pept-bd"/>
</dbReference>
<dbReference type="PROSITE" id="PS00636">
    <property type="entry name" value="DNAJ_1"/>
    <property type="match status" value="1"/>
</dbReference>
<feature type="region of interest" description="Disordered" evidence="7">
    <location>
        <begin position="363"/>
        <end position="417"/>
    </location>
</feature>
<evidence type="ECO:0000256" key="7">
    <source>
        <dbReference type="SAM" id="MobiDB-lite"/>
    </source>
</evidence>
<dbReference type="GO" id="GO:0051082">
    <property type="term" value="F:unfolded protein binding"/>
    <property type="evidence" value="ECO:0007669"/>
    <property type="project" value="InterPro"/>
</dbReference>
<feature type="zinc finger region" description="CR-type" evidence="6">
    <location>
        <begin position="140"/>
        <end position="223"/>
    </location>
</feature>
<name>A0A8H3A1W9_9AGAM</name>
<keyword evidence="2" id="KW-0677">Repeat</keyword>
<dbReference type="InterPro" id="IPR018253">
    <property type="entry name" value="DnaJ_domain_CS"/>
</dbReference>
<protein>
    <recommendedName>
        <fullName evidence="13">DnaJ-domain-containing protein</fullName>
    </recommendedName>
</protein>
<dbReference type="GO" id="GO:0008270">
    <property type="term" value="F:zinc ion binding"/>
    <property type="evidence" value="ECO:0007669"/>
    <property type="project" value="UniProtKB-KW"/>
</dbReference>
<evidence type="ECO:0000259" key="9">
    <source>
        <dbReference type="PROSITE" id="PS50076"/>
    </source>
</evidence>
<dbReference type="Proteomes" id="UP000663846">
    <property type="component" value="Unassembled WGS sequence"/>
</dbReference>
<dbReference type="Pfam" id="PF01556">
    <property type="entry name" value="DnaJ_C"/>
    <property type="match status" value="1"/>
</dbReference>
<dbReference type="PROSITE" id="PS50076">
    <property type="entry name" value="DNAJ_2"/>
    <property type="match status" value="1"/>
</dbReference>
<dbReference type="Gene3D" id="2.60.260.20">
    <property type="entry name" value="Urease metallochaperone UreE, N-terminal domain"/>
    <property type="match status" value="2"/>
</dbReference>
<keyword evidence="3 6" id="KW-0863">Zinc-finger</keyword>
<dbReference type="CDD" id="cd10747">
    <property type="entry name" value="DnaJ_C"/>
    <property type="match status" value="1"/>
</dbReference>
<dbReference type="Gene3D" id="2.10.230.10">
    <property type="entry name" value="Heat shock protein DnaJ, cysteine-rich domain"/>
    <property type="match status" value="1"/>
</dbReference>
<gene>
    <name evidence="11" type="ORF">RDB_LOCUS32888</name>
</gene>
<proteinExistence type="inferred from homology"/>
<keyword evidence="4 6" id="KW-0862">Zinc</keyword>
<feature type="signal peptide" evidence="8">
    <location>
        <begin position="1"/>
        <end position="22"/>
    </location>
</feature>
<feature type="chain" id="PRO_5034905597" description="DnaJ-domain-containing protein" evidence="8">
    <location>
        <begin position="23"/>
        <end position="417"/>
    </location>
</feature>
<keyword evidence="8" id="KW-0732">Signal</keyword>
<evidence type="ECO:0000256" key="6">
    <source>
        <dbReference type="PROSITE-ProRule" id="PRU00546"/>
    </source>
</evidence>
<dbReference type="InterPro" id="IPR012724">
    <property type="entry name" value="DnaJ"/>
</dbReference>
<dbReference type="PROSITE" id="PS51188">
    <property type="entry name" value="ZF_CR"/>
    <property type="match status" value="1"/>
</dbReference>
<sequence>MAAPALFTLLSVFCVLIAVVAASADFYKILDVDRGASDATIKKAYKKLSKKYHPDKNTTPEAKDKFVDISRAYEVLSDSEKRAIYDRHGEEGLKQHEAGRNAPDPFNMFSNFFGGHQEQSRKGPTMLTEFEVSLADMYSGNHVEFRIKKRVLCDHCRGSGAASDRDIHTCGGCKGQGIKLVKQQVFPGMYAQTQVTCNECGGRGKVIKKLCPHCQGHKVMDHTAEYTLDVTPGMPEGHEVVFEGEGDESPEYDAGDIVLRVRSQRANGGFRRKESTLYWTETIGIKEALLGFERNVTHLDGHIVTLKRNGTTQPGQVQTVEGEGMPIFEGSGHGDLFVTYNVVLPTSLNDTLKQQLYEAFTGPTAGASANEDESGETGEAEAEENPKGKEEEEPKEKNEELPKEEDEERPKGEKDEL</sequence>
<evidence type="ECO:0000313" key="12">
    <source>
        <dbReference type="Proteomes" id="UP000663846"/>
    </source>
</evidence>
<evidence type="ECO:0000256" key="4">
    <source>
        <dbReference type="ARBA" id="ARBA00022833"/>
    </source>
</evidence>
<dbReference type="SUPFAM" id="SSF49493">
    <property type="entry name" value="HSP40/DnaJ peptide-binding domain"/>
    <property type="match status" value="2"/>
</dbReference>
<reference evidence="11" key="1">
    <citation type="submission" date="2021-01" db="EMBL/GenBank/DDBJ databases">
        <authorList>
            <person name="Kaushik A."/>
        </authorList>
    </citation>
    <scope>NUCLEOTIDE SEQUENCE</scope>
    <source>
        <strain evidence="11">AG1-1C</strain>
    </source>
</reference>
<dbReference type="Pfam" id="PF00226">
    <property type="entry name" value="DnaJ"/>
    <property type="match status" value="1"/>
</dbReference>
<evidence type="ECO:0000256" key="2">
    <source>
        <dbReference type="ARBA" id="ARBA00022737"/>
    </source>
</evidence>
<feature type="domain" description="CR-type" evidence="10">
    <location>
        <begin position="140"/>
        <end position="223"/>
    </location>
</feature>
<feature type="compositionally biased region" description="Basic and acidic residues" evidence="7">
    <location>
        <begin position="384"/>
        <end position="401"/>
    </location>
</feature>
<dbReference type="GO" id="GO:0009408">
    <property type="term" value="P:response to heat"/>
    <property type="evidence" value="ECO:0007669"/>
    <property type="project" value="InterPro"/>
</dbReference>
<dbReference type="InterPro" id="IPR002939">
    <property type="entry name" value="DnaJ_C"/>
</dbReference>
<dbReference type="FunFam" id="2.10.230.10:FF:000002">
    <property type="entry name" value="Molecular chaperone DnaJ"/>
    <property type="match status" value="1"/>
</dbReference>
<dbReference type="CDD" id="cd06257">
    <property type="entry name" value="DnaJ"/>
    <property type="match status" value="1"/>
</dbReference>
<dbReference type="InterPro" id="IPR001305">
    <property type="entry name" value="HSP_DnaJ_Cys-rich_dom"/>
</dbReference>
<dbReference type="GO" id="GO:0006457">
    <property type="term" value="P:protein folding"/>
    <property type="evidence" value="ECO:0007669"/>
    <property type="project" value="InterPro"/>
</dbReference>
<dbReference type="CDD" id="cd10719">
    <property type="entry name" value="DnaJ_zf"/>
    <property type="match status" value="1"/>
</dbReference>
<dbReference type="EMBL" id="CAJMWS010000210">
    <property type="protein sequence ID" value="CAE6379799.1"/>
    <property type="molecule type" value="Genomic_DNA"/>
</dbReference>
<evidence type="ECO:0000256" key="1">
    <source>
        <dbReference type="ARBA" id="ARBA00022723"/>
    </source>
</evidence>